<sequence>MDKKTKIARINEVVTDYFENNPSVNEIPAMDLMPEFIKAGIFNKDYERKGLPIRKLLRELDRNNELDKIPSLLPERKTKNTNWYFQRPKS</sequence>
<proteinExistence type="predicted"/>
<comment type="caution">
    <text evidence="1">The sequence shown here is derived from an EMBL/GenBank/DDBJ whole genome shotgun (WGS) entry which is preliminary data.</text>
</comment>
<reference evidence="1" key="1">
    <citation type="submission" date="2020-10" db="EMBL/GenBank/DDBJ databases">
        <authorList>
            <person name="Gilroy R."/>
        </authorList>
    </citation>
    <scope>NUCLEOTIDE SEQUENCE</scope>
    <source>
        <strain evidence="1">6919</strain>
    </source>
</reference>
<reference evidence="1" key="2">
    <citation type="journal article" date="2021" name="PeerJ">
        <title>Extensive microbial diversity within the chicken gut microbiome revealed by metagenomics and culture.</title>
        <authorList>
            <person name="Gilroy R."/>
            <person name="Ravi A."/>
            <person name="Getino M."/>
            <person name="Pursley I."/>
            <person name="Horton D.L."/>
            <person name="Alikhan N.F."/>
            <person name="Baker D."/>
            <person name="Gharbi K."/>
            <person name="Hall N."/>
            <person name="Watson M."/>
            <person name="Adriaenssens E.M."/>
            <person name="Foster-Nyarko E."/>
            <person name="Jarju S."/>
            <person name="Secka A."/>
            <person name="Antonio M."/>
            <person name="Oren A."/>
            <person name="Chaudhuri R.R."/>
            <person name="La Ragione R."/>
            <person name="Hildebrand F."/>
            <person name="Pallen M.J."/>
        </authorList>
    </citation>
    <scope>NUCLEOTIDE SEQUENCE</scope>
    <source>
        <strain evidence="1">6919</strain>
    </source>
</reference>
<dbReference type="AlphaFoldDB" id="A0A9D9IRW3"/>
<protein>
    <submittedName>
        <fullName evidence="1">Uncharacterized protein</fullName>
    </submittedName>
</protein>
<name>A0A9D9IRW3_9BACT</name>
<organism evidence="1 2">
    <name type="scientific">Candidatus Limisoma faecipullorum</name>
    <dbReference type="NCBI Taxonomy" id="2840854"/>
    <lineage>
        <taxon>Bacteria</taxon>
        <taxon>Pseudomonadati</taxon>
        <taxon>Bacteroidota</taxon>
        <taxon>Bacteroidia</taxon>
        <taxon>Bacteroidales</taxon>
        <taxon>Candidatus Limisoma</taxon>
    </lineage>
</organism>
<accession>A0A9D9IRW3</accession>
<evidence type="ECO:0000313" key="2">
    <source>
        <dbReference type="Proteomes" id="UP000823598"/>
    </source>
</evidence>
<evidence type="ECO:0000313" key="1">
    <source>
        <dbReference type="EMBL" id="MBO8476726.1"/>
    </source>
</evidence>
<dbReference type="Proteomes" id="UP000823598">
    <property type="component" value="Unassembled WGS sequence"/>
</dbReference>
<dbReference type="EMBL" id="JADIMC010000080">
    <property type="protein sequence ID" value="MBO8476726.1"/>
    <property type="molecule type" value="Genomic_DNA"/>
</dbReference>
<gene>
    <name evidence="1" type="ORF">IAB88_07010</name>
</gene>